<reference evidence="2" key="1">
    <citation type="submission" date="2020-02" db="EMBL/GenBank/DDBJ databases">
        <authorList>
            <person name="Meier V. D."/>
        </authorList>
    </citation>
    <scope>NUCLEOTIDE SEQUENCE</scope>
    <source>
        <strain evidence="2">AVDCRST_MAG53</strain>
    </source>
</reference>
<keyword evidence="2" id="KW-0456">Lyase</keyword>
<evidence type="ECO:0000313" key="2">
    <source>
        <dbReference type="EMBL" id="CAA9471826.1"/>
    </source>
</evidence>
<feature type="compositionally biased region" description="Basic and acidic residues" evidence="1">
    <location>
        <begin position="1"/>
        <end position="16"/>
    </location>
</feature>
<feature type="non-terminal residue" evidence="2">
    <location>
        <position position="148"/>
    </location>
</feature>
<protein>
    <submittedName>
        <fullName evidence="2">3-dehydroquinate dehydratase II</fullName>
        <ecNumber evidence="2">4.2.1.10</ecNumber>
    </submittedName>
</protein>
<dbReference type="GO" id="GO:0003855">
    <property type="term" value="F:3-dehydroquinate dehydratase activity"/>
    <property type="evidence" value="ECO:0007669"/>
    <property type="project" value="UniProtKB-EC"/>
</dbReference>
<feature type="non-terminal residue" evidence="2">
    <location>
        <position position="1"/>
    </location>
</feature>
<proteinExistence type="predicted"/>
<feature type="compositionally biased region" description="Basic and acidic residues" evidence="1">
    <location>
        <begin position="81"/>
        <end position="96"/>
    </location>
</feature>
<feature type="compositionally biased region" description="Basic residues" evidence="1">
    <location>
        <begin position="58"/>
        <end position="76"/>
    </location>
</feature>
<evidence type="ECO:0000256" key="1">
    <source>
        <dbReference type="SAM" id="MobiDB-lite"/>
    </source>
</evidence>
<sequence length="148" mass="15839">VRPQPHRDRPRGESRPARAPGPADLRGPDLRRARVPHHGVGRRARADRALLPDQPRGSARRAPAHARRARGRHPHQPGRVDALRVGDPRSAGDRRPARGRGALVEPLRPGGVASPVGDRGAVPGHGERSGTGRLPRGPGAHQAGARWL</sequence>
<name>A0A6J4RPR2_9ACTN</name>
<gene>
    <name evidence="2" type="ORF">AVDCRST_MAG53-1368</name>
</gene>
<dbReference type="AlphaFoldDB" id="A0A6J4RPR2"/>
<dbReference type="EMBL" id="CADCVR010000001">
    <property type="protein sequence ID" value="CAA9471826.1"/>
    <property type="molecule type" value="Genomic_DNA"/>
</dbReference>
<feature type="compositionally biased region" description="Basic residues" evidence="1">
    <location>
        <begin position="33"/>
        <end position="43"/>
    </location>
</feature>
<dbReference type="EC" id="4.2.1.10" evidence="2"/>
<feature type="region of interest" description="Disordered" evidence="1">
    <location>
        <begin position="1"/>
        <end position="148"/>
    </location>
</feature>
<organism evidence="2">
    <name type="scientific">uncultured Solirubrobacteraceae bacterium</name>
    <dbReference type="NCBI Taxonomy" id="1162706"/>
    <lineage>
        <taxon>Bacteria</taxon>
        <taxon>Bacillati</taxon>
        <taxon>Actinomycetota</taxon>
        <taxon>Thermoleophilia</taxon>
        <taxon>Solirubrobacterales</taxon>
        <taxon>Solirubrobacteraceae</taxon>
        <taxon>environmental samples</taxon>
    </lineage>
</organism>
<accession>A0A6J4RPR2</accession>